<evidence type="ECO:0000313" key="1">
    <source>
        <dbReference type="EMBL" id="ELR5219187.1"/>
    </source>
</evidence>
<dbReference type="CDD" id="cd17035">
    <property type="entry name" value="T3SC_IB_Spa15-like"/>
    <property type="match status" value="1"/>
</dbReference>
<comment type="caution">
    <text evidence="1">The sequence shown here is derived from an EMBL/GenBank/DDBJ whole genome shotgun (WGS) entry which is preliminary data.</text>
</comment>
<name>A0AAD2VTS0_PRORE</name>
<gene>
    <name evidence="2" type="ORF">M0K77_003733</name>
    <name evidence="1" type="ORF">M0K77_RS18665</name>
</gene>
<proteinExistence type="predicted"/>
<sequence>MKYRFIEMLNEFLNSMGRSDLVNSKLDCHSNIQLEMNDFPAINIDLSTDDIIIWCNLADCNYSKLDLVSASLLKTLLEYPPNNFQPGQPALNIVDDVYVLSAVLKQSSLNEMQLFADSFEEFFERANELSAQLS</sequence>
<accession>A0AAD2VTS0</accession>
<dbReference type="AlphaFoldDB" id="A0AAD2VTS0"/>
<dbReference type="Gene3D" id="3.30.1460.10">
    <property type="match status" value="1"/>
</dbReference>
<organism evidence="1">
    <name type="scientific">Providencia rettgeri</name>
    <dbReference type="NCBI Taxonomy" id="587"/>
    <lineage>
        <taxon>Bacteria</taxon>
        <taxon>Pseudomonadati</taxon>
        <taxon>Pseudomonadota</taxon>
        <taxon>Gammaproteobacteria</taxon>
        <taxon>Enterobacterales</taxon>
        <taxon>Morganellaceae</taxon>
        <taxon>Providencia</taxon>
    </lineage>
</organism>
<evidence type="ECO:0000313" key="2">
    <source>
        <dbReference type="EMBL" id="EMR4591374.1"/>
    </source>
</evidence>
<dbReference type="PRINTS" id="PR01305">
    <property type="entry name" value="SSPAKPROTEIN"/>
</dbReference>
<dbReference type="SUPFAM" id="SSF69635">
    <property type="entry name" value="Type III secretory system chaperone-like"/>
    <property type="match status" value="1"/>
</dbReference>
<dbReference type="InterPro" id="IPR003065">
    <property type="entry name" value="Invas_SpaK"/>
</dbReference>
<dbReference type="EMBL" id="ABEXCJ050000009">
    <property type="protein sequence ID" value="EMR4591374.1"/>
    <property type="molecule type" value="Genomic_DNA"/>
</dbReference>
<dbReference type="Pfam" id="PF03519">
    <property type="entry name" value="Invas_SpaK"/>
    <property type="match status" value="1"/>
</dbReference>
<reference evidence="1" key="1">
    <citation type="submission" date="2023-10" db="EMBL/GenBank/DDBJ databases">
        <authorList>
            <consortium name="Clinical and Environmental Microbiology Branch: Whole genome sequencing antimicrobial resistance pathogens in the healthcare setting"/>
        </authorList>
    </citation>
    <scope>NUCLEOTIDE SEQUENCE</scope>
    <source>
        <strain evidence="1">2020QW-00022</strain>
    </source>
</reference>
<protein>
    <submittedName>
        <fullName evidence="1">Type III secretion system protein</fullName>
    </submittedName>
</protein>
<dbReference type="EMBL" id="ABEXCJ040000009">
    <property type="protein sequence ID" value="ELR5219187.1"/>
    <property type="molecule type" value="Genomic_DNA"/>
</dbReference>